<proteinExistence type="predicted"/>
<sequence length="158" mass="16953">MERRLPRGSKAANRIPCSEPWPPIGRPSRQPSGQGDSALENANIFACQFNGCSPPWEDEAPKRDNLRRLSGDGLGRPLGTDGSGRVSGRAAAAIPRGAVQRAPFKMFDPPLRVPDGCPTDLLQLCREGGELKPADRQSWAPGTAIGRFAHSFVPAEVT</sequence>
<dbReference type="AlphaFoldDB" id="A0A5S6QC76"/>
<accession>A0A5S6QC76</accession>
<evidence type="ECO:0000256" key="1">
    <source>
        <dbReference type="SAM" id="MobiDB-lite"/>
    </source>
</evidence>
<feature type="region of interest" description="Disordered" evidence="1">
    <location>
        <begin position="1"/>
        <end position="40"/>
    </location>
</feature>
<evidence type="ECO:0000313" key="3">
    <source>
        <dbReference type="WBParaSite" id="TMUE_1000004941.1"/>
    </source>
</evidence>
<reference evidence="3" key="1">
    <citation type="submission" date="2019-12" db="UniProtKB">
        <authorList>
            <consortium name="WormBaseParasite"/>
        </authorList>
    </citation>
    <scope>IDENTIFICATION</scope>
</reference>
<feature type="compositionally biased region" description="Basic and acidic residues" evidence="1">
    <location>
        <begin position="59"/>
        <end position="70"/>
    </location>
</feature>
<name>A0A5S6QC76_TRIMR</name>
<keyword evidence="2" id="KW-1185">Reference proteome</keyword>
<dbReference type="WBParaSite" id="TMUE_1000004941.1">
    <property type="protein sequence ID" value="TMUE_1000004941.1"/>
    <property type="gene ID" value="WBGene00299161"/>
</dbReference>
<feature type="region of interest" description="Disordered" evidence="1">
    <location>
        <begin position="53"/>
        <end position="87"/>
    </location>
</feature>
<dbReference type="Proteomes" id="UP000046395">
    <property type="component" value="Unassembled WGS sequence"/>
</dbReference>
<evidence type="ECO:0000313" key="2">
    <source>
        <dbReference type="Proteomes" id="UP000046395"/>
    </source>
</evidence>
<organism evidence="2 3">
    <name type="scientific">Trichuris muris</name>
    <name type="common">Mouse whipworm</name>
    <dbReference type="NCBI Taxonomy" id="70415"/>
    <lineage>
        <taxon>Eukaryota</taxon>
        <taxon>Metazoa</taxon>
        <taxon>Ecdysozoa</taxon>
        <taxon>Nematoda</taxon>
        <taxon>Enoplea</taxon>
        <taxon>Dorylaimia</taxon>
        <taxon>Trichinellida</taxon>
        <taxon>Trichuridae</taxon>
        <taxon>Trichuris</taxon>
    </lineage>
</organism>
<protein>
    <submittedName>
        <fullName evidence="3">Uncharacterized protein</fullName>
    </submittedName>
</protein>